<evidence type="ECO:0000313" key="1">
    <source>
        <dbReference type="EMBL" id="KAH7283458.1"/>
    </source>
</evidence>
<gene>
    <name evidence="1" type="ORF">KP509_34G008400</name>
</gene>
<dbReference type="EMBL" id="CM035439">
    <property type="protein sequence ID" value="KAH7283458.1"/>
    <property type="molecule type" value="Genomic_DNA"/>
</dbReference>
<proteinExistence type="predicted"/>
<dbReference type="Proteomes" id="UP000825935">
    <property type="component" value="Chromosome 34"/>
</dbReference>
<dbReference type="OrthoDB" id="3044295at2759"/>
<comment type="caution">
    <text evidence="1">The sequence shown here is derived from an EMBL/GenBank/DDBJ whole genome shotgun (WGS) entry which is preliminary data.</text>
</comment>
<protein>
    <submittedName>
        <fullName evidence="1">Uncharacterized protein</fullName>
    </submittedName>
</protein>
<name>A0A8T2QIH6_CERRI</name>
<keyword evidence="2" id="KW-1185">Reference proteome</keyword>
<evidence type="ECO:0000313" key="2">
    <source>
        <dbReference type="Proteomes" id="UP000825935"/>
    </source>
</evidence>
<accession>A0A8T2QIH6</accession>
<sequence>MAQHGYNICETKWHKYIFKMPIPCLKCCLPFLSFFDSDKIVSSSKVNLHEELFFSKAF</sequence>
<dbReference type="AlphaFoldDB" id="A0A8T2QIH6"/>
<reference evidence="1" key="1">
    <citation type="submission" date="2021-08" db="EMBL/GenBank/DDBJ databases">
        <title>WGS assembly of Ceratopteris richardii.</title>
        <authorList>
            <person name="Marchant D.B."/>
            <person name="Chen G."/>
            <person name="Jenkins J."/>
            <person name="Shu S."/>
            <person name="Leebens-Mack J."/>
            <person name="Grimwood J."/>
            <person name="Schmutz J."/>
            <person name="Soltis P."/>
            <person name="Soltis D."/>
            <person name="Chen Z.-H."/>
        </authorList>
    </citation>
    <scope>NUCLEOTIDE SEQUENCE</scope>
    <source>
        <strain evidence="1">Whitten #5841</strain>
        <tissue evidence="1">Leaf</tissue>
    </source>
</reference>
<organism evidence="1 2">
    <name type="scientific">Ceratopteris richardii</name>
    <name type="common">Triangle waterfern</name>
    <dbReference type="NCBI Taxonomy" id="49495"/>
    <lineage>
        <taxon>Eukaryota</taxon>
        <taxon>Viridiplantae</taxon>
        <taxon>Streptophyta</taxon>
        <taxon>Embryophyta</taxon>
        <taxon>Tracheophyta</taxon>
        <taxon>Polypodiopsida</taxon>
        <taxon>Polypodiidae</taxon>
        <taxon>Polypodiales</taxon>
        <taxon>Pteridineae</taxon>
        <taxon>Pteridaceae</taxon>
        <taxon>Parkerioideae</taxon>
        <taxon>Ceratopteris</taxon>
    </lineage>
</organism>